<organism evidence="9 10">
    <name type="scientific">Chondrus crispus</name>
    <name type="common">Carrageen Irish moss</name>
    <name type="synonym">Polymorpha crispa</name>
    <dbReference type="NCBI Taxonomy" id="2769"/>
    <lineage>
        <taxon>Eukaryota</taxon>
        <taxon>Rhodophyta</taxon>
        <taxon>Florideophyceae</taxon>
        <taxon>Rhodymeniophycidae</taxon>
        <taxon>Gigartinales</taxon>
        <taxon>Gigartinaceae</taxon>
        <taxon>Chondrus</taxon>
    </lineage>
</organism>
<feature type="compositionally biased region" description="Polar residues" evidence="7">
    <location>
        <begin position="1189"/>
        <end position="1203"/>
    </location>
</feature>
<accession>R7Q2P4</accession>
<dbReference type="InterPro" id="IPR005101">
    <property type="entry name" value="Cryptochr/Photolyase_FAD-bd"/>
</dbReference>
<dbReference type="GO" id="GO:0032922">
    <property type="term" value="P:circadian regulation of gene expression"/>
    <property type="evidence" value="ECO:0007669"/>
    <property type="project" value="TreeGrafter"/>
</dbReference>
<feature type="site" description="Electron transfer via tryptophanyl radical" evidence="6">
    <location>
        <position position="550"/>
    </location>
</feature>
<evidence type="ECO:0000313" key="10">
    <source>
        <dbReference type="Proteomes" id="UP000012073"/>
    </source>
</evidence>
<evidence type="ECO:0000313" key="9">
    <source>
        <dbReference type="EMBL" id="CDF32158.1"/>
    </source>
</evidence>
<dbReference type="Gene3D" id="1.25.40.80">
    <property type="match status" value="1"/>
</dbReference>
<dbReference type="Gene3D" id="3.40.50.620">
    <property type="entry name" value="HUPs"/>
    <property type="match status" value="1"/>
</dbReference>
<keyword evidence="3 5" id="KW-0274">FAD</keyword>
<evidence type="ECO:0000256" key="6">
    <source>
        <dbReference type="PIRSR" id="PIRSR602081-2"/>
    </source>
</evidence>
<dbReference type="PROSITE" id="PS00394">
    <property type="entry name" value="DNA_PHOTOLYASES_1_1"/>
    <property type="match status" value="1"/>
</dbReference>
<dbReference type="PANTHER" id="PTHR11455:SF18">
    <property type="entry name" value="SI:CH1073-390K14.1"/>
    <property type="match status" value="1"/>
</dbReference>
<dbReference type="InterPro" id="IPR036155">
    <property type="entry name" value="Crypto/Photolyase_N_sf"/>
</dbReference>
<comment type="similarity">
    <text evidence="1">Belongs to the DNA photolyase class-1 family.</text>
</comment>
<keyword evidence="2 5" id="KW-0285">Flavoprotein</keyword>
<feature type="region of interest" description="Disordered" evidence="7">
    <location>
        <begin position="841"/>
        <end position="896"/>
    </location>
</feature>
<evidence type="ECO:0000259" key="8">
    <source>
        <dbReference type="PROSITE" id="PS51645"/>
    </source>
</evidence>
<dbReference type="PANTHER" id="PTHR11455">
    <property type="entry name" value="CRYPTOCHROME"/>
    <property type="match status" value="1"/>
</dbReference>
<feature type="domain" description="Photolyase/cryptochrome alpha/beta" evidence="8">
    <location>
        <begin position="84"/>
        <end position="213"/>
    </location>
</feature>
<dbReference type="GO" id="GO:0006950">
    <property type="term" value="P:response to stress"/>
    <property type="evidence" value="ECO:0007669"/>
    <property type="project" value="UniProtKB-ARBA"/>
</dbReference>
<feature type="region of interest" description="Disordered" evidence="7">
    <location>
        <begin position="1132"/>
        <end position="1164"/>
    </location>
</feature>
<dbReference type="RefSeq" id="XP_005711823.1">
    <property type="nucleotide sequence ID" value="XM_005711766.1"/>
</dbReference>
<dbReference type="GeneID" id="17319557"/>
<feature type="binding site" evidence="5">
    <location>
        <begin position="563"/>
        <end position="565"/>
    </location>
    <ligand>
        <name>FAD</name>
        <dbReference type="ChEBI" id="CHEBI:57692"/>
    </ligand>
</feature>
<dbReference type="InterPro" id="IPR006050">
    <property type="entry name" value="DNA_photolyase_N"/>
</dbReference>
<dbReference type="GO" id="GO:0003904">
    <property type="term" value="F:deoxyribodipyrimidine photo-lyase activity"/>
    <property type="evidence" value="ECO:0007669"/>
    <property type="project" value="TreeGrafter"/>
</dbReference>
<feature type="binding site" evidence="5">
    <location>
        <begin position="319"/>
        <end position="323"/>
    </location>
    <ligand>
        <name>FAD</name>
        <dbReference type="ChEBI" id="CHEBI:57692"/>
    </ligand>
</feature>
<feature type="compositionally biased region" description="Polar residues" evidence="7">
    <location>
        <begin position="16"/>
        <end position="26"/>
    </location>
</feature>
<feature type="compositionally biased region" description="Polar residues" evidence="7">
    <location>
        <begin position="398"/>
        <end position="409"/>
    </location>
</feature>
<dbReference type="SUPFAM" id="SSF52425">
    <property type="entry name" value="Cryptochrome/photolyase, N-terminal domain"/>
    <property type="match status" value="1"/>
</dbReference>
<dbReference type="PROSITE" id="PS51645">
    <property type="entry name" value="PHR_CRY_ALPHA_BETA"/>
    <property type="match status" value="1"/>
</dbReference>
<evidence type="ECO:0000256" key="7">
    <source>
        <dbReference type="SAM" id="MobiDB-lite"/>
    </source>
</evidence>
<dbReference type="Gene3D" id="1.10.579.10">
    <property type="entry name" value="DNA Cyclobutane Dipyrimidine Photolyase, subunit A, domain 3"/>
    <property type="match status" value="1"/>
</dbReference>
<dbReference type="Pfam" id="PF03441">
    <property type="entry name" value="FAD_binding_7"/>
    <property type="match status" value="1"/>
</dbReference>
<protein>
    <recommendedName>
        <fullName evidence="8">Photolyase/cryptochrome alpha/beta domain-containing protein</fullName>
    </recommendedName>
</protein>
<dbReference type="Pfam" id="PF00875">
    <property type="entry name" value="DNA_photolyase"/>
    <property type="match status" value="1"/>
</dbReference>
<feature type="compositionally biased region" description="Basic and acidic residues" evidence="7">
    <location>
        <begin position="853"/>
        <end position="863"/>
    </location>
</feature>
<feature type="site" description="Electron transfer via tryptophanyl radical" evidence="6">
    <location>
        <position position="497"/>
    </location>
</feature>
<dbReference type="InterPro" id="IPR036134">
    <property type="entry name" value="Crypto/Photolyase_FAD-like_sf"/>
</dbReference>
<dbReference type="GO" id="GO:0006139">
    <property type="term" value="P:nucleobase-containing compound metabolic process"/>
    <property type="evidence" value="ECO:0007669"/>
    <property type="project" value="UniProtKB-ARBA"/>
</dbReference>
<keyword evidence="10" id="KW-1185">Reference proteome</keyword>
<keyword evidence="4" id="KW-0157">Chromophore</keyword>
<feature type="binding site" evidence="5">
    <location>
        <position position="463"/>
    </location>
    <ligand>
        <name>FAD</name>
        <dbReference type="ChEBI" id="CHEBI:57692"/>
    </ligand>
</feature>
<sequence>MSQANAARMHNPSPSPSALTQAPITNASRRIRRRAASPPAKRRRTASSTEDADSVSPPASPSPELRQPPSQATAPQGAKWFRKPSVVWYRGNDLRVEDHPALLAASQRGGPVVPLFIWDPSDSFGSDLGHVKQWWLRESLSCLQRDLKRLGVQLYTRTGKSTEELRNFLCDTGADAVFWNRCYEPDLLTRDEELRDELLSEGLTAESFKAELLVEPWELKNTEVNPRYETFRSYMRAWMTFAPPPEPFPCPSRLTAITSEVKSVGISALAFDIPHTLEEVLQKTWTPGSVQANAQLEKFLIEVFPAFGDNRCRRHFDGTSRLSPHIRFGELSPRRMYHSTRMRVSRWDQGSMLSLAASRKWSLAMSNGGTKQEWKRASLLESLESGREVNREREPQGDTRSSPLTSGTHAKQEESVGDKGGRGRPQPTPPEKPPKTNFRHMMRSAAAVQRPALPPISQSARAFLRNLCLRDFSYHILFHNPDFHAKPLIPEYVNFPWAEDKGSFTAWQTAKTGYPIIDAAMRELRATGWIHNRMRFLLACFLTKYLLLPWSRGLKEFYGLLLDGDHSSNALGWQWTAGSNTYAATLRNLLNPVKSASQHDPHGSYVRQWLPELANLPTNFVHEPWKAPPDVLHAAGVELGTTYPNRIVMLKEARVRAFEAMRLMRQIFSASGVSRKLEVEDEEDLVMGWREDHSEVFPVEESAVTGTKRTLLPCLWALLQSDQEPTYLSNSSSGSDPLIARDTASLTEGALAVPMDDQQESIENALLTAHNHGPPPEVLVIPLEAVTADDQALGDPIYPQEKNCETEGMMVGPGSDNLPVGHLGEPLKYHDSEVCAFPESENVSDRQAPMEADGSRVRTDSARARTRPPDTVQVGAPNTCRGSAAQALNPSVPFPHQPQYQLQQFQQLQQLHKFQLQNHMHVHQQQQRQETQQHQRAAQQQRTSQHTSPHQHIHYPNSALPQRQQPHVHAMADAIYGQQGCSNGSLPSTSLAGVPMPGAPVMMGPATGSQDLSANAMFTGGDRGSSVYAHPLGFGQFYGFPPVMPILNAPAANGGERNDGILSSATTDMSKLPAPGMMAMPYGMYPGNMFEQNVLGGAHQAGNNHYASSLPQMQDGRQSPYRYSPQMYFPHTTPEISPAQGNGHVPHRPSPSIPPQSRHLDMPSVANAPNATAAAAVAGREREAAQVASSNANTRTLPKSEQLTDVARNTPGLKPGFGVASRSVDTTKPLNSKVTNANTRLGQGRPRGRNNARSKAALKRKGSASNGIAKNRNEVKSSSNGRGQGSEGRSSTAQEKGPKEDTQPQGTTLKARQEMLASVLGKEDHQFHGFAKYLSSTYELTASTDRKTSKDYIRLCNLKDDYHKQCKSDKLKIYGIKSFFSKVLNLDVTGEWDRHNHGGVRGPYVYGIRPRRSTNPS</sequence>
<dbReference type="OrthoDB" id="5990at2759"/>
<gene>
    <name evidence="9" type="ORF">CHC_T00001385001</name>
</gene>
<feature type="region of interest" description="Disordered" evidence="7">
    <location>
        <begin position="385"/>
        <end position="437"/>
    </location>
</feature>
<feature type="region of interest" description="Disordered" evidence="7">
    <location>
        <begin position="1"/>
        <end position="77"/>
    </location>
</feature>
<feature type="compositionally biased region" description="Basic residues" evidence="7">
    <location>
        <begin position="29"/>
        <end position="45"/>
    </location>
</feature>
<evidence type="ECO:0000256" key="1">
    <source>
        <dbReference type="ARBA" id="ARBA00005862"/>
    </source>
</evidence>
<dbReference type="EMBL" id="HG001459">
    <property type="protein sequence ID" value="CDF32158.1"/>
    <property type="molecule type" value="Genomic_DNA"/>
</dbReference>
<proteinExistence type="inferred from homology"/>
<dbReference type="InterPro" id="IPR002081">
    <property type="entry name" value="Cryptochrome/DNA_photolyase_1"/>
</dbReference>
<feature type="compositionally biased region" description="Basic and acidic residues" evidence="7">
    <location>
        <begin position="410"/>
        <end position="421"/>
    </location>
</feature>
<dbReference type="GO" id="GO:0043153">
    <property type="term" value="P:entrainment of circadian clock by photoperiod"/>
    <property type="evidence" value="ECO:0007669"/>
    <property type="project" value="TreeGrafter"/>
</dbReference>
<name>R7Q2P4_CHOCR</name>
<dbReference type="SUPFAM" id="SSF48173">
    <property type="entry name" value="Cryptochrome/photolyase FAD-binding domain"/>
    <property type="match status" value="2"/>
</dbReference>
<dbReference type="GO" id="GO:0003677">
    <property type="term" value="F:DNA binding"/>
    <property type="evidence" value="ECO:0007669"/>
    <property type="project" value="TreeGrafter"/>
</dbReference>
<feature type="compositionally biased region" description="Polar residues" evidence="7">
    <location>
        <begin position="1223"/>
        <end position="1241"/>
    </location>
</feature>
<evidence type="ECO:0000256" key="5">
    <source>
        <dbReference type="PIRSR" id="PIRSR602081-1"/>
    </source>
</evidence>
<dbReference type="Gramene" id="CDF32158">
    <property type="protein sequence ID" value="CDF32158"/>
    <property type="gene ID" value="CHC_T00001385001"/>
</dbReference>
<feature type="compositionally biased region" description="Basic residues" evidence="7">
    <location>
        <begin position="1246"/>
        <end position="1262"/>
    </location>
</feature>
<dbReference type="GO" id="GO:0071949">
    <property type="term" value="F:FAD binding"/>
    <property type="evidence" value="ECO:0007669"/>
    <property type="project" value="TreeGrafter"/>
</dbReference>
<dbReference type="GO" id="GO:0005737">
    <property type="term" value="C:cytoplasm"/>
    <property type="evidence" value="ECO:0007669"/>
    <property type="project" value="TreeGrafter"/>
</dbReference>
<feature type="compositionally biased region" description="Polar residues" evidence="7">
    <location>
        <begin position="1276"/>
        <end position="1294"/>
    </location>
</feature>
<feature type="compositionally biased region" description="Basic and acidic residues" evidence="7">
    <location>
        <begin position="385"/>
        <end position="397"/>
    </location>
</feature>
<dbReference type="InterPro" id="IPR014729">
    <property type="entry name" value="Rossmann-like_a/b/a_fold"/>
</dbReference>
<dbReference type="InterPro" id="IPR018394">
    <property type="entry name" value="DNA_photolyase_1_CS_C"/>
</dbReference>
<feature type="compositionally biased region" description="Low complexity" evidence="7">
    <location>
        <begin position="919"/>
        <end position="948"/>
    </location>
</feature>
<evidence type="ECO:0000256" key="2">
    <source>
        <dbReference type="ARBA" id="ARBA00022630"/>
    </source>
</evidence>
<feature type="site" description="Electron transfer via tryptophanyl radical" evidence="6">
    <location>
        <position position="573"/>
    </location>
</feature>
<reference evidence="10" key="1">
    <citation type="journal article" date="2013" name="Proc. Natl. Acad. Sci. U.S.A.">
        <title>Genome structure and metabolic features in the red seaweed Chondrus crispus shed light on evolution of the Archaeplastida.</title>
        <authorList>
            <person name="Collen J."/>
            <person name="Porcel B."/>
            <person name="Carre W."/>
            <person name="Ball S.G."/>
            <person name="Chaparro C."/>
            <person name="Tonon T."/>
            <person name="Barbeyron T."/>
            <person name="Michel G."/>
            <person name="Noel B."/>
            <person name="Valentin K."/>
            <person name="Elias M."/>
            <person name="Artiguenave F."/>
            <person name="Arun A."/>
            <person name="Aury J.M."/>
            <person name="Barbosa-Neto J.F."/>
            <person name="Bothwell J.H."/>
            <person name="Bouget F.Y."/>
            <person name="Brillet L."/>
            <person name="Cabello-Hurtado F."/>
            <person name="Capella-Gutierrez S."/>
            <person name="Charrier B."/>
            <person name="Cladiere L."/>
            <person name="Cock J.M."/>
            <person name="Coelho S.M."/>
            <person name="Colleoni C."/>
            <person name="Czjzek M."/>
            <person name="Da Silva C."/>
            <person name="Delage L."/>
            <person name="Denoeud F."/>
            <person name="Deschamps P."/>
            <person name="Dittami S.M."/>
            <person name="Gabaldon T."/>
            <person name="Gachon C.M."/>
            <person name="Groisillier A."/>
            <person name="Herve C."/>
            <person name="Jabbari K."/>
            <person name="Katinka M."/>
            <person name="Kloareg B."/>
            <person name="Kowalczyk N."/>
            <person name="Labadie K."/>
            <person name="Leblanc C."/>
            <person name="Lopez P.J."/>
            <person name="McLachlan D.H."/>
            <person name="Meslet-Cladiere L."/>
            <person name="Moustafa A."/>
            <person name="Nehr Z."/>
            <person name="Nyvall Collen P."/>
            <person name="Panaud O."/>
            <person name="Partensky F."/>
            <person name="Poulain J."/>
            <person name="Rensing S.A."/>
            <person name="Rousvoal S."/>
            <person name="Samson G."/>
            <person name="Symeonidi A."/>
            <person name="Weissenbach J."/>
            <person name="Zambounis A."/>
            <person name="Wincker P."/>
            <person name="Boyen C."/>
        </authorList>
    </citation>
    <scope>NUCLEOTIDE SEQUENCE [LARGE SCALE GENOMIC DNA]</scope>
    <source>
        <strain evidence="10">cv. Stackhouse</strain>
    </source>
</reference>
<dbReference type="Proteomes" id="UP000012073">
    <property type="component" value="Unassembled WGS sequence"/>
</dbReference>
<feature type="region of interest" description="Disordered" evidence="7">
    <location>
        <begin position="1184"/>
        <end position="1308"/>
    </location>
</feature>
<evidence type="ECO:0000256" key="4">
    <source>
        <dbReference type="ARBA" id="ARBA00022991"/>
    </source>
</evidence>
<dbReference type="KEGG" id="ccp:CHC_T00001385001"/>
<evidence type="ECO:0000256" key="3">
    <source>
        <dbReference type="ARBA" id="ARBA00022827"/>
    </source>
</evidence>
<dbReference type="GO" id="GO:0005634">
    <property type="term" value="C:nucleus"/>
    <property type="evidence" value="ECO:0007669"/>
    <property type="project" value="TreeGrafter"/>
</dbReference>
<comment type="cofactor">
    <cofactor evidence="5">
        <name>FAD</name>
        <dbReference type="ChEBI" id="CHEBI:57692"/>
    </cofactor>
    <text evidence="5">Binds 1 FAD per subunit.</text>
</comment>
<feature type="region of interest" description="Disordered" evidence="7">
    <location>
        <begin position="919"/>
        <end position="957"/>
    </location>
</feature>